<keyword evidence="4" id="KW-1185">Reference proteome</keyword>
<organism evidence="3 4">
    <name type="scientific">Purpureocillium takamizusanense</name>
    <dbReference type="NCBI Taxonomy" id="2060973"/>
    <lineage>
        <taxon>Eukaryota</taxon>
        <taxon>Fungi</taxon>
        <taxon>Dikarya</taxon>
        <taxon>Ascomycota</taxon>
        <taxon>Pezizomycotina</taxon>
        <taxon>Sordariomycetes</taxon>
        <taxon>Hypocreomycetidae</taxon>
        <taxon>Hypocreales</taxon>
        <taxon>Ophiocordycipitaceae</taxon>
        <taxon>Purpureocillium</taxon>
    </lineage>
</organism>
<dbReference type="AlphaFoldDB" id="A0A9Q8Q9Y9"/>
<dbReference type="EMBL" id="CP086355">
    <property type="protein sequence ID" value="UNI15298.1"/>
    <property type="molecule type" value="Genomic_DNA"/>
</dbReference>
<protein>
    <submittedName>
        <fullName evidence="3">Uncharacterized protein</fullName>
    </submittedName>
</protein>
<feature type="signal peptide" evidence="2">
    <location>
        <begin position="1"/>
        <end position="19"/>
    </location>
</feature>
<feature type="region of interest" description="Disordered" evidence="1">
    <location>
        <begin position="82"/>
        <end position="143"/>
    </location>
</feature>
<accession>A0A9Q8Q9Y9</accession>
<evidence type="ECO:0000256" key="1">
    <source>
        <dbReference type="SAM" id="MobiDB-lite"/>
    </source>
</evidence>
<dbReference type="GeneID" id="72063803"/>
<keyword evidence="2" id="KW-0732">Signal</keyword>
<evidence type="ECO:0000313" key="4">
    <source>
        <dbReference type="Proteomes" id="UP000829364"/>
    </source>
</evidence>
<dbReference type="KEGG" id="ptkz:JDV02_001841"/>
<proteinExistence type="predicted"/>
<dbReference type="RefSeq" id="XP_047838779.1">
    <property type="nucleotide sequence ID" value="XM_047982811.1"/>
</dbReference>
<feature type="compositionally biased region" description="Basic residues" evidence="1">
    <location>
        <begin position="101"/>
        <end position="143"/>
    </location>
</feature>
<evidence type="ECO:0000313" key="3">
    <source>
        <dbReference type="EMBL" id="UNI15298.1"/>
    </source>
</evidence>
<feature type="chain" id="PRO_5040199504" evidence="2">
    <location>
        <begin position="20"/>
        <end position="143"/>
    </location>
</feature>
<evidence type="ECO:0000256" key="2">
    <source>
        <dbReference type="SAM" id="SignalP"/>
    </source>
</evidence>
<name>A0A9Q8Q9Y9_9HYPO</name>
<reference evidence="3" key="1">
    <citation type="submission" date="2021-11" db="EMBL/GenBank/DDBJ databases">
        <title>Purpureocillium_takamizusanense_genome.</title>
        <authorList>
            <person name="Nguyen N.-H."/>
        </authorList>
    </citation>
    <scope>NUCLEOTIDE SEQUENCE</scope>
    <source>
        <strain evidence="3">PT3</strain>
    </source>
</reference>
<sequence>MKASSTWLLVSCLLGATIAAPAADTAFDSDRNDVTVREVDDVSEANVPRSSALEEAYSVTARDEEQDVSAVTALEEANSIAARVNDEGETNNGEVLETRGQGKRKSRKKCAKKGKGKRGRKGKKAKKARKAKKAKAAHAHRTQ</sequence>
<gene>
    <name evidence="3" type="ORF">JDV02_001841</name>
</gene>
<dbReference type="Proteomes" id="UP000829364">
    <property type="component" value="Chromosome 2"/>
</dbReference>